<evidence type="ECO:0000313" key="1">
    <source>
        <dbReference type="EMBL" id="OGG22394.1"/>
    </source>
</evidence>
<dbReference type="STRING" id="1798384.A3D03_05045"/>
<organism evidence="1 2">
    <name type="scientific">Candidatus Gottesmanbacteria bacterium RIFCSPHIGHO2_02_FULL_40_13</name>
    <dbReference type="NCBI Taxonomy" id="1798384"/>
    <lineage>
        <taxon>Bacteria</taxon>
        <taxon>Candidatus Gottesmaniibacteriota</taxon>
    </lineage>
</organism>
<name>A0A1F6ACG8_9BACT</name>
<comment type="caution">
    <text evidence="1">The sequence shown here is derived from an EMBL/GenBank/DDBJ whole genome shotgun (WGS) entry which is preliminary data.</text>
</comment>
<reference evidence="1 2" key="1">
    <citation type="journal article" date="2016" name="Nat. Commun.">
        <title>Thousands of microbial genomes shed light on interconnected biogeochemical processes in an aquifer system.</title>
        <authorList>
            <person name="Anantharaman K."/>
            <person name="Brown C.T."/>
            <person name="Hug L.A."/>
            <person name="Sharon I."/>
            <person name="Castelle C.J."/>
            <person name="Probst A.J."/>
            <person name="Thomas B.C."/>
            <person name="Singh A."/>
            <person name="Wilkins M.J."/>
            <person name="Karaoz U."/>
            <person name="Brodie E.L."/>
            <person name="Williams K.H."/>
            <person name="Hubbard S.S."/>
            <person name="Banfield J.F."/>
        </authorList>
    </citation>
    <scope>NUCLEOTIDE SEQUENCE [LARGE SCALE GENOMIC DNA]</scope>
</reference>
<accession>A0A1F6ACG8</accession>
<dbReference type="Proteomes" id="UP000177092">
    <property type="component" value="Unassembled WGS sequence"/>
</dbReference>
<dbReference type="AlphaFoldDB" id="A0A1F6ACG8"/>
<sequence>MKKVIVISLLVFAAIILTSFLLVRTCSLKTRWGVGVQKSCECSGVEWTLYNQLPVDGDMKTVCIGVIKLVECYEYKNNEKVKVSC</sequence>
<gene>
    <name evidence="1" type="ORF">A3D03_05045</name>
</gene>
<dbReference type="EMBL" id="MFJN01000003">
    <property type="protein sequence ID" value="OGG22394.1"/>
    <property type="molecule type" value="Genomic_DNA"/>
</dbReference>
<proteinExistence type="predicted"/>
<protein>
    <submittedName>
        <fullName evidence="1">Uncharacterized protein</fullName>
    </submittedName>
</protein>
<evidence type="ECO:0000313" key="2">
    <source>
        <dbReference type="Proteomes" id="UP000177092"/>
    </source>
</evidence>